<gene>
    <name evidence="1" type="ORF">AVEN_249300_1</name>
</gene>
<dbReference type="EMBL" id="BGPR01164204">
    <property type="protein sequence ID" value="GBM06997.1"/>
    <property type="molecule type" value="Genomic_DNA"/>
</dbReference>
<proteinExistence type="predicted"/>
<comment type="caution">
    <text evidence="1">The sequence shown here is derived from an EMBL/GenBank/DDBJ whole genome shotgun (WGS) entry which is preliminary data.</text>
</comment>
<dbReference type="AlphaFoldDB" id="A0A4Y2CT76"/>
<reference evidence="1 2" key="1">
    <citation type="journal article" date="2019" name="Sci. Rep.">
        <title>Orb-weaving spider Araneus ventricosus genome elucidates the spidroin gene catalogue.</title>
        <authorList>
            <person name="Kono N."/>
            <person name="Nakamura H."/>
            <person name="Ohtoshi R."/>
            <person name="Moran D.A.P."/>
            <person name="Shinohara A."/>
            <person name="Yoshida Y."/>
            <person name="Fujiwara M."/>
            <person name="Mori M."/>
            <person name="Tomita M."/>
            <person name="Arakawa K."/>
        </authorList>
    </citation>
    <scope>NUCLEOTIDE SEQUENCE [LARGE SCALE GENOMIC DNA]</scope>
</reference>
<evidence type="ECO:0000313" key="2">
    <source>
        <dbReference type="Proteomes" id="UP000499080"/>
    </source>
</evidence>
<keyword evidence="2" id="KW-1185">Reference proteome</keyword>
<sequence length="130" mass="14132">MRVALGLPEKLAFPEVDIERCPMPLCLMPLQQPNRLDGHGNEDEVSMVESGLLLSILTPDSTIETLSVSTLFPCPFNRFGCCNGIRHGGMGQRSVSTSGNANFSGRPSATRIRSYRSELSEQILVVPAVN</sequence>
<dbReference type="Proteomes" id="UP000499080">
    <property type="component" value="Unassembled WGS sequence"/>
</dbReference>
<evidence type="ECO:0000313" key="1">
    <source>
        <dbReference type="EMBL" id="GBM06997.1"/>
    </source>
</evidence>
<name>A0A4Y2CT76_ARAVE</name>
<accession>A0A4Y2CT76</accession>
<organism evidence="1 2">
    <name type="scientific">Araneus ventricosus</name>
    <name type="common">Orbweaver spider</name>
    <name type="synonym">Epeira ventricosa</name>
    <dbReference type="NCBI Taxonomy" id="182803"/>
    <lineage>
        <taxon>Eukaryota</taxon>
        <taxon>Metazoa</taxon>
        <taxon>Ecdysozoa</taxon>
        <taxon>Arthropoda</taxon>
        <taxon>Chelicerata</taxon>
        <taxon>Arachnida</taxon>
        <taxon>Araneae</taxon>
        <taxon>Araneomorphae</taxon>
        <taxon>Entelegynae</taxon>
        <taxon>Araneoidea</taxon>
        <taxon>Araneidae</taxon>
        <taxon>Araneus</taxon>
    </lineage>
</organism>
<protein>
    <submittedName>
        <fullName evidence="1">Uncharacterized protein</fullName>
    </submittedName>
</protein>